<sequence>MLNVHAPNSAFICDSQGSGKSYTLNCLLENCLVADVCTDKLRQPPAGLVSHYDIDSSGTLMETASLCSRGIKILLAPSELTIERMHKLMAFPARSDAVPLYMEVIQRILRQMVVSGQDRGFNYGDFLQLLDQAGLSTEQQRPITLHLDLLHSFMRWPPSKMDLKNKKARKLLDLQPGSLPVVDLSDPFVDAATVCTLFDICLSVAKEKRFLHILTYTHTAPTEEIHLYNSARNVHTAPFLWVAFYASEAGISRKKWS</sequence>
<dbReference type="AlphaFoldDB" id="A0AAN6F7I1"/>
<reference evidence="1" key="1">
    <citation type="submission" date="2021-12" db="EMBL/GenBank/DDBJ databases">
        <title>Black yeast isolated from Biological Soil Crust.</title>
        <authorList>
            <person name="Kurbessoian T."/>
        </authorList>
    </citation>
    <scope>NUCLEOTIDE SEQUENCE</scope>
    <source>
        <strain evidence="1">CCFEE 5208</strain>
    </source>
</reference>
<protein>
    <submittedName>
        <fullName evidence="1">Uncharacterized protein</fullName>
    </submittedName>
</protein>
<evidence type="ECO:0000313" key="2">
    <source>
        <dbReference type="Proteomes" id="UP001168146"/>
    </source>
</evidence>
<evidence type="ECO:0000313" key="1">
    <source>
        <dbReference type="EMBL" id="KAK0302994.1"/>
    </source>
</evidence>
<accession>A0AAN6F7I1</accession>
<name>A0AAN6F7I1_9PEZI</name>
<proteinExistence type="predicted"/>
<dbReference type="EMBL" id="JASUXU010000163">
    <property type="protein sequence ID" value="KAK0302994.1"/>
    <property type="molecule type" value="Genomic_DNA"/>
</dbReference>
<organism evidence="1 2">
    <name type="scientific">Friedmanniomyces endolithicus</name>
    <dbReference type="NCBI Taxonomy" id="329885"/>
    <lineage>
        <taxon>Eukaryota</taxon>
        <taxon>Fungi</taxon>
        <taxon>Dikarya</taxon>
        <taxon>Ascomycota</taxon>
        <taxon>Pezizomycotina</taxon>
        <taxon>Dothideomycetes</taxon>
        <taxon>Dothideomycetidae</taxon>
        <taxon>Mycosphaerellales</taxon>
        <taxon>Teratosphaeriaceae</taxon>
        <taxon>Friedmanniomyces</taxon>
    </lineage>
</organism>
<gene>
    <name evidence="1" type="ORF">LTR82_017703</name>
</gene>
<comment type="caution">
    <text evidence="1">The sequence shown here is derived from an EMBL/GenBank/DDBJ whole genome shotgun (WGS) entry which is preliminary data.</text>
</comment>
<dbReference type="Proteomes" id="UP001168146">
    <property type="component" value="Unassembled WGS sequence"/>
</dbReference>